<proteinExistence type="predicted"/>
<evidence type="ECO:0000313" key="2">
    <source>
        <dbReference type="EMBL" id="GAA4735798.1"/>
    </source>
</evidence>
<dbReference type="RefSeq" id="WP_172152720.1">
    <property type="nucleotide sequence ID" value="NZ_BAABID010000018.1"/>
</dbReference>
<dbReference type="PROSITE" id="PS51257">
    <property type="entry name" value="PROKAR_LIPOPROTEIN"/>
    <property type="match status" value="1"/>
</dbReference>
<evidence type="ECO:0000313" key="3">
    <source>
        <dbReference type="Proteomes" id="UP001500956"/>
    </source>
</evidence>
<evidence type="ECO:0000256" key="1">
    <source>
        <dbReference type="SAM" id="MobiDB-lite"/>
    </source>
</evidence>
<sequence length="215" mass="21988">MSVRCRVAGVAVGAALLLAGCTGDEPETDDPTGSPAAEATEGAEGGAAAPSDPGEAQVVGTDVVMAEQTIDTPGGQPGQVTTTLRSVEVADDVMTVRWSLRWDDGDAAADASIVLADTGIQPITTVTDQENLRVYRPYCAEGAWQGGVAELARCRASVLVSPSNGSATFPNHGTVESWAMLPAPEGRPETVAVTPMEGLPLFTDATVTYADGGEQ</sequence>
<gene>
    <name evidence="2" type="ORF">GCM10023216_31020</name>
</gene>
<organism evidence="2 3">
    <name type="scientific">Isoptericola chiayiensis</name>
    <dbReference type="NCBI Taxonomy" id="579446"/>
    <lineage>
        <taxon>Bacteria</taxon>
        <taxon>Bacillati</taxon>
        <taxon>Actinomycetota</taxon>
        <taxon>Actinomycetes</taxon>
        <taxon>Micrococcales</taxon>
        <taxon>Promicromonosporaceae</taxon>
        <taxon>Isoptericola</taxon>
    </lineage>
</organism>
<feature type="region of interest" description="Disordered" evidence="1">
    <location>
        <begin position="22"/>
        <end position="55"/>
    </location>
</feature>
<protein>
    <recommendedName>
        <fullName evidence="4">Lipoprotein</fullName>
    </recommendedName>
</protein>
<keyword evidence="3" id="KW-1185">Reference proteome</keyword>
<comment type="caution">
    <text evidence="2">The sequence shown here is derived from an EMBL/GenBank/DDBJ whole genome shotgun (WGS) entry which is preliminary data.</text>
</comment>
<evidence type="ECO:0008006" key="4">
    <source>
        <dbReference type="Google" id="ProtNLM"/>
    </source>
</evidence>
<feature type="compositionally biased region" description="Low complexity" evidence="1">
    <location>
        <begin position="32"/>
        <end position="55"/>
    </location>
</feature>
<accession>A0ABP8YR97</accession>
<reference evidence="3" key="1">
    <citation type="journal article" date="2019" name="Int. J. Syst. Evol. Microbiol.">
        <title>The Global Catalogue of Microorganisms (GCM) 10K type strain sequencing project: providing services to taxonomists for standard genome sequencing and annotation.</title>
        <authorList>
            <consortium name="The Broad Institute Genomics Platform"/>
            <consortium name="The Broad Institute Genome Sequencing Center for Infectious Disease"/>
            <person name="Wu L."/>
            <person name="Ma J."/>
        </authorList>
    </citation>
    <scope>NUCLEOTIDE SEQUENCE [LARGE SCALE GENOMIC DNA]</scope>
    <source>
        <strain evidence="3">JCM 18063</strain>
    </source>
</reference>
<dbReference type="Proteomes" id="UP001500956">
    <property type="component" value="Unassembled WGS sequence"/>
</dbReference>
<dbReference type="EMBL" id="BAABID010000018">
    <property type="protein sequence ID" value="GAA4735798.1"/>
    <property type="molecule type" value="Genomic_DNA"/>
</dbReference>
<name>A0ABP8YR97_9MICO</name>